<evidence type="ECO:0000313" key="2">
    <source>
        <dbReference type="Proteomes" id="UP000038045"/>
    </source>
</evidence>
<keyword evidence="2" id="KW-1185">Reference proteome</keyword>
<accession>A0A0N5A5R1</accession>
<evidence type="ECO:0000313" key="3">
    <source>
        <dbReference type="WBParaSite" id="PTRK_0001705000.1"/>
    </source>
</evidence>
<feature type="region of interest" description="Disordered" evidence="1">
    <location>
        <begin position="136"/>
        <end position="161"/>
    </location>
</feature>
<dbReference type="AlphaFoldDB" id="A0A0N5A5R1"/>
<dbReference type="Proteomes" id="UP000038045">
    <property type="component" value="Unplaced"/>
</dbReference>
<dbReference type="WBParaSite" id="PTRK_0001705000.1">
    <property type="protein sequence ID" value="PTRK_0001705000.1"/>
    <property type="gene ID" value="PTRK_0001705000"/>
</dbReference>
<sequence>HPCLVAGDLIGMQAHAPAVLRLLDPAAEGLGHDLMAEADADQPRLAPRVAQPLRQRLDPRQVFIDARRRAGDDDSGEGRRVIRQFARLNVKAARGHPVAQQGAELIDIVAVSGGQIRWRSPGLKNGDDVHARFSLPQTHDEGGVSPWIGVEDQPRQWDEPS</sequence>
<organism evidence="2 3">
    <name type="scientific">Parastrongyloides trichosuri</name>
    <name type="common">Possum-specific nematode worm</name>
    <dbReference type="NCBI Taxonomy" id="131310"/>
    <lineage>
        <taxon>Eukaryota</taxon>
        <taxon>Metazoa</taxon>
        <taxon>Ecdysozoa</taxon>
        <taxon>Nematoda</taxon>
        <taxon>Chromadorea</taxon>
        <taxon>Rhabditida</taxon>
        <taxon>Tylenchina</taxon>
        <taxon>Panagrolaimomorpha</taxon>
        <taxon>Strongyloidoidea</taxon>
        <taxon>Strongyloididae</taxon>
        <taxon>Parastrongyloides</taxon>
    </lineage>
</organism>
<evidence type="ECO:0000256" key="1">
    <source>
        <dbReference type="SAM" id="MobiDB-lite"/>
    </source>
</evidence>
<feature type="compositionally biased region" description="Basic and acidic residues" evidence="1">
    <location>
        <begin position="152"/>
        <end position="161"/>
    </location>
</feature>
<reference evidence="3" key="1">
    <citation type="submission" date="2017-02" db="UniProtKB">
        <authorList>
            <consortium name="WormBaseParasite"/>
        </authorList>
    </citation>
    <scope>IDENTIFICATION</scope>
</reference>
<name>A0A0N5A5R1_PARTI</name>
<protein>
    <submittedName>
        <fullName evidence="3">DUF5641 domain-containing protein</fullName>
    </submittedName>
</protein>
<proteinExistence type="predicted"/>